<dbReference type="HOGENOM" id="CLU_1366096_0_0_1"/>
<reference evidence="3" key="1">
    <citation type="journal article" date="2015" name="Genome Announc.">
        <title>Draft genome sequence of the cellulolytic fungus Chaetomium globosum.</title>
        <authorList>
            <person name="Cuomo C.A."/>
            <person name="Untereiner W.A."/>
            <person name="Ma L.-J."/>
            <person name="Grabherr M."/>
            <person name="Birren B.W."/>
        </authorList>
    </citation>
    <scope>NUCLEOTIDE SEQUENCE [LARGE SCALE GENOMIC DNA]</scope>
    <source>
        <strain evidence="3">ATCC 6205 / CBS 148.51 / DSM 1962 / NBRC 6347 / NRRL 1970</strain>
    </source>
</reference>
<evidence type="ECO:0000256" key="1">
    <source>
        <dbReference type="SAM" id="MobiDB-lite"/>
    </source>
</evidence>
<keyword evidence="3" id="KW-1185">Reference proteome</keyword>
<gene>
    <name evidence="2" type="ORF">CHGG_02276</name>
</gene>
<feature type="region of interest" description="Disordered" evidence="1">
    <location>
        <begin position="1"/>
        <end position="62"/>
    </location>
</feature>
<dbReference type="RefSeq" id="XP_001228792.1">
    <property type="nucleotide sequence ID" value="XM_001228791.1"/>
</dbReference>
<dbReference type="OrthoDB" id="3687641at2759"/>
<protein>
    <submittedName>
        <fullName evidence="2">Uncharacterized protein</fullName>
    </submittedName>
</protein>
<dbReference type="GeneID" id="4388669"/>
<accession>Q2HBX8</accession>
<dbReference type="InParanoid" id="Q2HBX8"/>
<dbReference type="EMBL" id="CH408030">
    <property type="protein sequence ID" value="EAQ90341.1"/>
    <property type="molecule type" value="Genomic_DNA"/>
</dbReference>
<organism evidence="2 3">
    <name type="scientific">Chaetomium globosum (strain ATCC 6205 / CBS 148.51 / DSM 1962 / NBRC 6347 / NRRL 1970)</name>
    <name type="common">Soil fungus</name>
    <dbReference type="NCBI Taxonomy" id="306901"/>
    <lineage>
        <taxon>Eukaryota</taxon>
        <taxon>Fungi</taxon>
        <taxon>Dikarya</taxon>
        <taxon>Ascomycota</taxon>
        <taxon>Pezizomycotina</taxon>
        <taxon>Sordariomycetes</taxon>
        <taxon>Sordariomycetidae</taxon>
        <taxon>Sordariales</taxon>
        <taxon>Chaetomiaceae</taxon>
        <taxon>Chaetomium</taxon>
    </lineage>
</organism>
<proteinExistence type="predicted"/>
<name>Q2HBX8_CHAGB</name>
<dbReference type="AlphaFoldDB" id="Q2HBX8"/>
<evidence type="ECO:0000313" key="2">
    <source>
        <dbReference type="EMBL" id="EAQ90341.1"/>
    </source>
</evidence>
<dbReference type="VEuPathDB" id="FungiDB:CHGG_02276"/>
<dbReference type="Proteomes" id="UP000001056">
    <property type="component" value="Unassembled WGS sequence"/>
</dbReference>
<evidence type="ECO:0000313" key="3">
    <source>
        <dbReference type="Proteomes" id="UP000001056"/>
    </source>
</evidence>
<sequence length="200" mass="22437">MVSPISASPHKFRGAFYEPITPSEEESAPDNPLTENRDTDIEGQKVNIETPGPNVEGEGGRRKAPLLKHMNPELYEQKREQVCCMGWRHRPYRQVNWVEQPSGSGRAVIVPDYSTQHKCRSFERILRWADDHAAPEAEPLPELKRELSVGAYGWWDDDVRSWVAHAYVPDDVIMCLGYLTQLGRGAGGGMTVQGIHDSAA</sequence>